<feature type="domain" description="ABC transmembrane type-1" evidence="10">
    <location>
        <begin position="237"/>
        <end position="443"/>
    </location>
</feature>
<reference evidence="11 12" key="1">
    <citation type="submission" date="2019-08" db="EMBL/GenBank/DDBJ databases">
        <title>Bioinformatics analysis of the strain L3 and L5.</title>
        <authorList>
            <person name="Li X."/>
        </authorList>
    </citation>
    <scope>NUCLEOTIDE SEQUENCE [LARGE SCALE GENOMIC DNA]</scope>
    <source>
        <strain evidence="11 12">L5</strain>
    </source>
</reference>
<evidence type="ECO:0000256" key="8">
    <source>
        <dbReference type="ARBA" id="ARBA00023136"/>
    </source>
</evidence>
<evidence type="ECO:0000256" key="7">
    <source>
        <dbReference type="ARBA" id="ARBA00022989"/>
    </source>
</evidence>
<dbReference type="GO" id="GO:0005315">
    <property type="term" value="F:phosphate transmembrane transporter activity"/>
    <property type="evidence" value="ECO:0007669"/>
    <property type="project" value="InterPro"/>
</dbReference>
<dbReference type="AlphaFoldDB" id="A0A7V7FYQ5"/>
<evidence type="ECO:0000256" key="5">
    <source>
        <dbReference type="ARBA" id="ARBA00022475"/>
    </source>
</evidence>
<dbReference type="Gene3D" id="1.10.3720.10">
    <property type="entry name" value="MetI-like"/>
    <property type="match status" value="1"/>
</dbReference>
<dbReference type="InterPro" id="IPR024573">
    <property type="entry name" value="DUF3333"/>
</dbReference>
<comment type="subcellular location">
    <subcellularLocation>
        <location evidence="9">Cell inner membrane</location>
        <topology evidence="9">Multi-pass membrane protein</topology>
    </subcellularLocation>
    <subcellularLocation>
        <location evidence="1">Cell membrane</location>
        <topology evidence="1">Multi-pass membrane protein</topology>
    </subcellularLocation>
</comment>
<evidence type="ECO:0000313" key="11">
    <source>
        <dbReference type="EMBL" id="KAA0011372.1"/>
    </source>
</evidence>
<dbReference type="Pfam" id="PF00528">
    <property type="entry name" value="BPD_transp_1"/>
    <property type="match status" value="1"/>
</dbReference>
<dbReference type="GO" id="GO:0035435">
    <property type="term" value="P:phosphate ion transmembrane transport"/>
    <property type="evidence" value="ECO:0007669"/>
    <property type="project" value="InterPro"/>
</dbReference>
<evidence type="ECO:0000256" key="4">
    <source>
        <dbReference type="ARBA" id="ARBA00022448"/>
    </source>
</evidence>
<proteinExistence type="inferred from homology"/>
<dbReference type="PANTHER" id="PTHR43470">
    <property type="entry name" value="PHOSPHATE TRANSPORT SYSTEM PERMEASE PROTEIN PSTA-RELATED"/>
    <property type="match status" value="1"/>
</dbReference>
<feature type="transmembrane region" description="Helical" evidence="9">
    <location>
        <begin position="429"/>
        <end position="448"/>
    </location>
</feature>
<dbReference type="EMBL" id="VTPY01000005">
    <property type="protein sequence ID" value="KAA0011372.1"/>
    <property type="molecule type" value="Genomic_DNA"/>
</dbReference>
<feature type="transmembrane region" description="Helical" evidence="9">
    <location>
        <begin position="233"/>
        <end position="262"/>
    </location>
</feature>
<organism evidence="11 12">
    <name type="scientific">Billgrantia pellis</name>
    <dbReference type="NCBI Taxonomy" id="2606936"/>
    <lineage>
        <taxon>Bacteria</taxon>
        <taxon>Pseudomonadati</taxon>
        <taxon>Pseudomonadota</taxon>
        <taxon>Gammaproteobacteria</taxon>
        <taxon>Oceanospirillales</taxon>
        <taxon>Halomonadaceae</taxon>
        <taxon>Billgrantia</taxon>
    </lineage>
</organism>
<dbReference type="RefSeq" id="WP_149329112.1">
    <property type="nucleotide sequence ID" value="NZ_VTPY01000005.1"/>
</dbReference>
<feature type="transmembrane region" description="Helical" evidence="9">
    <location>
        <begin position="37"/>
        <end position="58"/>
    </location>
</feature>
<keyword evidence="12" id="KW-1185">Reference proteome</keyword>
<dbReference type="SUPFAM" id="SSF161098">
    <property type="entry name" value="MetI-like"/>
    <property type="match status" value="1"/>
</dbReference>
<keyword evidence="4" id="KW-0813">Transport</keyword>
<dbReference type="PANTHER" id="PTHR43470:SF5">
    <property type="entry name" value="PHOSPHATE TRANSPORT SYSTEM PERMEASE PROTEIN PSTA"/>
    <property type="match status" value="1"/>
</dbReference>
<dbReference type="PROSITE" id="PS50928">
    <property type="entry name" value="ABC_TM1"/>
    <property type="match status" value="1"/>
</dbReference>
<accession>A0A7V7FYQ5</accession>
<dbReference type="CDD" id="cd06261">
    <property type="entry name" value="TM_PBP2"/>
    <property type="match status" value="1"/>
</dbReference>
<dbReference type="GO" id="GO:0005886">
    <property type="term" value="C:plasma membrane"/>
    <property type="evidence" value="ECO:0007669"/>
    <property type="project" value="UniProtKB-SubCell"/>
</dbReference>
<feature type="transmembrane region" description="Helical" evidence="9">
    <location>
        <begin position="353"/>
        <end position="375"/>
    </location>
</feature>
<dbReference type="NCBIfam" id="TIGR00974">
    <property type="entry name" value="3a0107s02c"/>
    <property type="match status" value="1"/>
</dbReference>
<evidence type="ECO:0000256" key="6">
    <source>
        <dbReference type="ARBA" id="ARBA00022692"/>
    </source>
</evidence>
<sequence>MTTTNLDTVDSRRRQRLDTVQRSLKSRHARERRFQGMGLFAVITALVLVTILFASILMRGVPAFWQATLYLDVHLDPEVIQVDERPVRQAAESPAQFRERELVWLNQLGMVNWNGLIDEALKAHLPGEIESRQTRDLRALVASGERFALRDRVMENPGLIGQTISVKMLASADVDVWLKGNIDRSLADSRQQLSAQTREWADYLKEQGVIRNSFSTALFLNTDSRSSPASAGLAGAFMGSLFMMLIVIALTVPLGVASAIYLEEFAPRNRLTDLIEININNLAAVPSIVFGLLGAAIFVGYLGLPLSAPLVGGLVLTLMTLPTIIIATRAALRSIPPSIRQAALGIGASRVQTVFHHVLPLALPGILTGSILGVAQALGETAPLLLIGMNAFVANVPSSPMDQATALPVQIYLWQGNELRNFFEARTSAAIIVLLGLMLSLNAVAIWLRKKFETRW</sequence>
<dbReference type="Pfam" id="PF11812">
    <property type="entry name" value="DUF3333"/>
    <property type="match status" value="1"/>
</dbReference>
<keyword evidence="7 9" id="KW-1133">Transmembrane helix</keyword>
<keyword evidence="6 9" id="KW-0812">Transmembrane</keyword>
<dbReference type="InterPro" id="IPR005672">
    <property type="entry name" value="Phosphate_PstA"/>
</dbReference>
<evidence type="ECO:0000256" key="1">
    <source>
        <dbReference type="ARBA" id="ARBA00004651"/>
    </source>
</evidence>
<evidence type="ECO:0000256" key="9">
    <source>
        <dbReference type="RuleBase" id="RU363043"/>
    </source>
</evidence>
<evidence type="ECO:0000259" key="10">
    <source>
        <dbReference type="PROSITE" id="PS50928"/>
    </source>
</evidence>
<comment type="caution">
    <text evidence="11">The sequence shown here is derived from an EMBL/GenBank/DDBJ whole genome shotgun (WGS) entry which is preliminary data.</text>
</comment>
<gene>
    <name evidence="11" type="primary">pstA</name>
    <name evidence="11" type="ORF">F0A17_14825</name>
</gene>
<dbReference type="Proteomes" id="UP000486760">
    <property type="component" value="Unassembled WGS sequence"/>
</dbReference>
<feature type="transmembrane region" description="Helical" evidence="9">
    <location>
        <begin position="310"/>
        <end position="332"/>
    </location>
</feature>
<evidence type="ECO:0000256" key="3">
    <source>
        <dbReference type="ARBA" id="ARBA00016864"/>
    </source>
</evidence>
<protein>
    <recommendedName>
        <fullName evidence="3 9">Phosphate transport system permease protein PstA</fullName>
    </recommendedName>
</protein>
<dbReference type="InterPro" id="IPR000515">
    <property type="entry name" value="MetI-like"/>
</dbReference>
<keyword evidence="8 9" id="KW-0472">Membrane</keyword>
<dbReference type="InterPro" id="IPR035906">
    <property type="entry name" value="MetI-like_sf"/>
</dbReference>
<evidence type="ECO:0000313" key="12">
    <source>
        <dbReference type="Proteomes" id="UP000486760"/>
    </source>
</evidence>
<name>A0A7V7FYQ5_9GAMM</name>
<feature type="transmembrane region" description="Helical" evidence="9">
    <location>
        <begin position="282"/>
        <end position="304"/>
    </location>
</feature>
<keyword evidence="5 9" id="KW-1003">Cell membrane</keyword>
<evidence type="ECO:0000256" key="2">
    <source>
        <dbReference type="ARBA" id="ARBA00007069"/>
    </source>
</evidence>
<comment type="similarity">
    <text evidence="2 9">Belongs to the binding-protein-dependent transport system permease family. CysTW subfamily.</text>
</comment>